<dbReference type="PANTHER" id="PTHR37984:SF5">
    <property type="entry name" value="PROTEIN NYNRIN-LIKE"/>
    <property type="match status" value="1"/>
</dbReference>
<evidence type="ECO:0000259" key="11">
    <source>
        <dbReference type="Pfam" id="PF03732"/>
    </source>
</evidence>
<dbReference type="KEGG" id="pavi:110772280"/>
<name>A0A6P5TZJ6_PRUAV</name>
<dbReference type="Pfam" id="PF17921">
    <property type="entry name" value="Integrase_H2C2"/>
    <property type="match status" value="1"/>
</dbReference>
<evidence type="ECO:0000259" key="12">
    <source>
        <dbReference type="Pfam" id="PF17917"/>
    </source>
</evidence>
<dbReference type="InterPro" id="IPR041373">
    <property type="entry name" value="RT_RNaseH"/>
</dbReference>
<dbReference type="InterPro" id="IPR041588">
    <property type="entry name" value="Integrase_H2C2"/>
</dbReference>
<organism evidence="14 15">
    <name type="scientific">Prunus avium</name>
    <name type="common">Cherry</name>
    <name type="synonym">Cerasus avium</name>
    <dbReference type="NCBI Taxonomy" id="42229"/>
    <lineage>
        <taxon>Eukaryota</taxon>
        <taxon>Viridiplantae</taxon>
        <taxon>Streptophyta</taxon>
        <taxon>Embryophyta</taxon>
        <taxon>Tracheophyta</taxon>
        <taxon>Spermatophyta</taxon>
        <taxon>Magnoliopsida</taxon>
        <taxon>eudicotyledons</taxon>
        <taxon>Gunneridae</taxon>
        <taxon>Pentapetalae</taxon>
        <taxon>rosids</taxon>
        <taxon>fabids</taxon>
        <taxon>Rosales</taxon>
        <taxon>Rosaceae</taxon>
        <taxon>Amygdaloideae</taxon>
        <taxon>Amygdaleae</taxon>
        <taxon>Prunus</taxon>
    </lineage>
</organism>
<dbReference type="FunFam" id="3.10.10.10:FF:000007">
    <property type="entry name" value="Retrovirus-related Pol polyprotein from transposon 17.6-like Protein"/>
    <property type="match status" value="1"/>
</dbReference>
<dbReference type="RefSeq" id="XP_021832400.1">
    <property type="nucleotide sequence ID" value="XM_021976708.1"/>
</dbReference>
<dbReference type="FunFam" id="3.30.70.270:FF:000045">
    <property type="entry name" value="Transposon Tf2-7 polyprotein"/>
    <property type="match status" value="1"/>
</dbReference>
<keyword evidence="8" id="KW-0695">RNA-directed DNA polymerase</keyword>
<dbReference type="CDD" id="cd01647">
    <property type="entry name" value="RT_LTR"/>
    <property type="match status" value="1"/>
</dbReference>
<dbReference type="CDD" id="cd00303">
    <property type="entry name" value="retropepsin_like"/>
    <property type="match status" value="1"/>
</dbReference>
<feature type="domain" description="Reverse transcriptase" evidence="10">
    <location>
        <begin position="276"/>
        <end position="384"/>
    </location>
</feature>
<dbReference type="Gene3D" id="1.10.340.70">
    <property type="match status" value="1"/>
</dbReference>
<evidence type="ECO:0000256" key="6">
    <source>
        <dbReference type="ARBA" id="ARBA00022759"/>
    </source>
</evidence>
<evidence type="ECO:0000313" key="15">
    <source>
        <dbReference type="RefSeq" id="XP_021832400.1"/>
    </source>
</evidence>
<feature type="domain" description="Retrotransposon gag" evidence="11">
    <location>
        <begin position="2"/>
        <end position="68"/>
    </location>
</feature>
<keyword evidence="4" id="KW-0548">Nucleotidyltransferase</keyword>
<dbReference type="SUPFAM" id="SSF56672">
    <property type="entry name" value="DNA/RNA polymerases"/>
    <property type="match status" value="1"/>
</dbReference>
<feature type="non-terminal residue" evidence="15">
    <location>
        <position position="677"/>
    </location>
</feature>
<sequence length="677" mass="77955">MDWEEFLALFYKKYFPDTVKEELQMEFINLTQGTMTVREYEARFAELSRFADPLSELQQTQKFQRGLNAYVKKMVTGFRHTKMVDVVECAASIEANNNEFKKSLDVKRDAKGKGKAPAQSSTTGNQGGVGKKQRTGQDILLRVARVKTNRGNNKDKEMPESLQWVKGRGTLVCESCPLLIGNKEFLADLIVLVDNSYDMILGVDWLRCNHAVIDCHGMLVSFHTPGQAVVRHRCIKTDATMKFGFLALVERVERVLTLEDVPKVSLYQDVFQDIVGYHQVRVREEDIPKTAFRTRYGHYEFVVMPFGLTNAPAVFMDLMNRIFGPYLDDFVVVFVDDILIYSKNDEDHDRHLEIVLETLRRNQLYAKYEKCDFWQDKVKFLGHVVSKDGVSVDPSKVEAVMEWKQPATVTEIRSFLGLAGYYRRFIEDFSSIAAPLTKLTRKDVLFIWNEDCEKAFKELKKKLTIAPVLTIPSGGGGLVIYSNASLQGLGCVLMQNGKVVAYASTQLKVHERNYPTHDLELAAVVFTLKVWRHYLYGEKFELFSDHKSLKYLFSQKELNMRQRRWMELIKDYDFTLEYHPGKANVVADEQAQDVGMRAKMVELTIEPTFIGLSEWTIGNDGGLRYRGKLCVPESKNLKTEIMDEAQRSKYTVHPGSSKMYKDLRRQFWWIAMKREVG</sequence>
<dbReference type="InterPro" id="IPR050951">
    <property type="entry name" value="Retrovirus_Pol_polyprotein"/>
</dbReference>
<keyword evidence="6" id="KW-0255">Endonuclease</keyword>
<evidence type="ECO:0000256" key="2">
    <source>
        <dbReference type="ARBA" id="ARBA00022670"/>
    </source>
</evidence>
<evidence type="ECO:0000256" key="5">
    <source>
        <dbReference type="ARBA" id="ARBA00022722"/>
    </source>
</evidence>
<keyword evidence="3" id="KW-0808">Transferase</keyword>
<dbReference type="InterPro" id="IPR021109">
    <property type="entry name" value="Peptidase_aspartic_dom_sf"/>
</dbReference>
<feature type="domain" description="Integrase zinc-binding" evidence="13">
    <location>
        <begin position="635"/>
        <end position="676"/>
    </location>
</feature>
<keyword evidence="7" id="KW-0378">Hydrolase</keyword>
<reference evidence="15" key="1">
    <citation type="submission" date="2025-08" db="UniProtKB">
        <authorList>
            <consortium name="RefSeq"/>
        </authorList>
    </citation>
    <scope>IDENTIFICATION</scope>
</reference>
<dbReference type="InterPro" id="IPR043502">
    <property type="entry name" value="DNA/RNA_pol_sf"/>
</dbReference>
<evidence type="ECO:0000259" key="13">
    <source>
        <dbReference type="Pfam" id="PF17921"/>
    </source>
</evidence>
<proteinExistence type="predicted"/>
<dbReference type="InterPro" id="IPR000477">
    <property type="entry name" value="RT_dom"/>
</dbReference>
<dbReference type="Pfam" id="PF17917">
    <property type="entry name" value="RT_RNaseH"/>
    <property type="match status" value="1"/>
</dbReference>
<evidence type="ECO:0000256" key="1">
    <source>
        <dbReference type="ARBA" id="ARBA00012493"/>
    </source>
</evidence>
<evidence type="ECO:0000256" key="7">
    <source>
        <dbReference type="ARBA" id="ARBA00022801"/>
    </source>
</evidence>
<dbReference type="Pfam" id="PF00078">
    <property type="entry name" value="RVT_1"/>
    <property type="match status" value="1"/>
</dbReference>
<evidence type="ECO:0000256" key="8">
    <source>
        <dbReference type="ARBA" id="ARBA00022918"/>
    </source>
</evidence>
<dbReference type="InterPro" id="IPR043128">
    <property type="entry name" value="Rev_trsase/Diguanyl_cyclase"/>
</dbReference>
<protein>
    <recommendedName>
        <fullName evidence="1">RNA-directed DNA polymerase</fullName>
        <ecNumber evidence="1">2.7.7.49</ecNumber>
    </recommendedName>
</protein>
<evidence type="ECO:0000256" key="9">
    <source>
        <dbReference type="SAM" id="MobiDB-lite"/>
    </source>
</evidence>
<dbReference type="GO" id="GO:0004519">
    <property type="term" value="F:endonuclease activity"/>
    <property type="evidence" value="ECO:0007669"/>
    <property type="project" value="UniProtKB-KW"/>
</dbReference>
<dbReference type="GO" id="GO:0006508">
    <property type="term" value="P:proteolysis"/>
    <property type="evidence" value="ECO:0007669"/>
    <property type="project" value="UniProtKB-KW"/>
</dbReference>
<keyword evidence="2" id="KW-0645">Protease</keyword>
<gene>
    <name evidence="15" type="primary">LOC110772280</name>
</gene>
<dbReference type="EC" id="2.7.7.49" evidence="1"/>
<dbReference type="CDD" id="cd09274">
    <property type="entry name" value="RNase_HI_RT_Ty3"/>
    <property type="match status" value="1"/>
</dbReference>
<dbReference type="Gene3D" id="3.10.10.10">
    <property type="entry name" value="HIV Type 1 Reverse Transcriptase, subunit A, domain 1"/>
    <property type="match status" value="1"/>
</dbReference>
<dbReference type="AlphaFoldDB" id="A0A6P5TZJ6"/>
<dbReference type="Gene3D" id="2.40.70.10">
    <property type="entry name" value="Acid Proteases"/>
    <property type="match status" value="1"/>
</dbReference>
<accession>A0A6P5TZJ6</accession>
<feature type="region of interest" description="Disordered" evidence="9">
    <location>
        <begin position="104"/>
        <end position="133"/>
    </location>
</feature>
<feature type="domain" description="Reverse transcriptase RNase H-like" evidence="12">
    <location>
        <begin position="479"/>
        <end position="572"/>
    </location>
</feature>
<dbReference type="PANTHER" id="PTHR37984">
    <property type="entry name" value="PROTEIN CBG26694"/>
    <property type="match status" value="1"/>
</dbReference>
<evidence type="ECO:0000259" key="10">
    <source>
        <dbReference type="Pfam" id="PF00078"/>
    </source>
</evidence>
<dbReference type="GO" id="GO:0003964">
    <property type="term" value="F:RNA-directed DNA polymerase activity"/>
    <property type="evidence" value="ECO:0007669"/>
    <property type="project" value="UniProtKB-KW"/>
</dbReference>
<dbReference type="FunFam" id="3.30.70.270:FF:000003">
    <property type="entry name" value="Transposon Ty3-G Gag-Pol polyprotein"/>
    <property type="match status" value="1"/>
</dbReference>
<keyword evidence="5" id="KW-0540">Nuclease</keyword>
<dbReference type="InterPro" id="IPR005162">
    <property type="entry name" value="Retrotrans_gag_dom"/>
</dbReference>
<evidence type="ECO:0000256" key="4">
    <source>
        <dbReference type="ARBA" id="ARBA00022695"/>
    </source>
</evidence>
<dbReference type="Proteomes" id="UP000515124">
    <property type="component" value="Unplaced"/>
</dbReference>
<dbReference type="Pfam" id="PF08284">
    <property type="entry name" value="RVP_2"/>
    <property type="match status" value="1"/>
</dbReference>
<evidence type="ECO:0000256" key="3">
    <source>
        <dbReference type="ARBA" id="ARBA00022679"/>
    </source>
</evidence>
<dbReference type="GO" id="GO:0008233">
    <property type="term" value="F:peptidase activity"/>
    <property type="evidence" value="ECO:0007669"/>
    <property type="project" value="UniProtKB-KW"/>
</dbReference>
<evidence type="ECO:0000313" key="14">
    <source>
        <dbReference type="Proteomes" id="UP000515124"/>
    </source>
</evidence>
<dbReference type="Gene3D" id="3.30.70.270">
    <property type="match status" value="2"/>
</dbReference>
<keyword evidence="14" id="KW-1185">Reference proteome</keyword>
<dbReference type="Pfam" id="PF03732">
    <property type="entry name" value="Retrotrans_gag"/>
    <property type="match status" value="1"/>
</dbReference>
<dbReference type="GeneID" id="110772280"/>